<proteinExistence type="predicted"/>
<reference evidence="1 2" key="1">
    <citation type="submission" date="2014-04" db="EMBL/GenBank/DDBJ databases">
        <title>A new species of microsporidia sheds light on the evolution of extreme parasitism.</title>
        <authorList>
            <person name="Haag K.L."/>
            <person name="James T.Y."/>
            <person name="Larsson R."/>
            <person name="Schaer T.M."/>
            <person name="Refardt D."/>
            <person name="Pombert J.-F."/>
            <person name="Ebert D."/>
        </authorList>
    </citation>
    <scope>NUCLEOTIDE SEQUENCE [LARGE SCALE GENOMIC DNA]</scope>
    <source>
        <strain evidence="1 2">UGP3</strain>
        <tissue evidence="1">Spores</tissue>
    </source>
</reference>
<dbReference type="EMBL" id="JMKJ01000120">
    <property type="protein sequence ID" value="KGG52120.1"/>
    <property type="molecule type" value="Genomic_DNA"/>
</dbReference>
<protein>
    <submittedName>
        <fullName evidence="1">Uncharacterized protein</fullName>
    </submittedName>
</protein>
<comment type="caution">
    <text evidence="1">The sequence shown here is derived from an EMBL/GenBank/DDBJ whole genome shotgun (WGS) entry which is preliminary data.</text>
</comment>
<evidence type="ECO:0000313" key="2">
    <source>
        <dbReference type="Proteomes" id="UP000029725"/>
    </source>
</evidence>
<dbReference type="VEuPathDB" id="MicrosporidiaDB:DI09_208p30"/>
<sequence>MIFEIKFSGATKEHDSIFPSGSLVRALEMLPGCILLSTEDSSIIGGNSDLSALIDIALVGQRVRNFAFHWPVLSQLS</sequence>
<keyword evidence="2" id="KW-1185">Reference proteome</keyword>
<gene>
    <name evidence="1" type="ORF">DI09_208p30</name>
</gene>
<dbReference type="GeneID" id="25258994"/>
<dbReference type="RefSeq" id="XP_013238556.1">
    <property type="nucleotide sequence ID" value="XM_013383102.1"/>
</dbReference>
<name>A0A098VT07_9MICR</name>
<organism evidence="1 2">
    <name type="scientific">Mitosporidium daphniae</name>
    <dbReference type="NCBI Taxonomy" id="1485682"/>
    <lineage>
        <taxon>Eukaryota</taxon>
        <taxon>Fungi</taxon>
        <taxon>Fungi incertae sedis</taxon>
        <taxon>Microsporidia</taxon>
        <taxon>Mitosporidium</taxon>
    </lineage>
</organism>
<dbReference type="Proteomes" id="UP000029725">
    <property type="component" value="Unassembled WGS sequence"/>
</dbReference>
<dbReference type="AlphaFoldDB" id="A0A098VT07"/>
<accession>A0A098VT07</accession>
<evidence type="ECO:0000313" key="1">
    <source>
        <dbReference type="EMBL" id="KGG52120.1"/>
    </source>
</evidence>
<dbReference type="HOGENOM" id="CLU_2638593_0_0_1"/>